<dbReference type="EMBL" id="FN555004">
    <property type="protein sequence ID" value="CBG40101.1"/>
    <property type="molecule type" value="Genomic_DNA"/>
</dbReference>
<evidence type="ECO:0000259" key="1">
    <source>
        <dbReference type="Pfam" id="PF03724"/>
    </source>
</evidence>
<dbReference type="Gene3D" id="2.40.128.270">
    <property type="match status" value="1"/>
</dbReference>
<dbReference type="KEGG" id="hms:HMU08440"/>
<organism evidence="2 3">
    <name type="scientific">Helicobacter mustelae (strain ATCC 43772 / CCUG 25715 / CIP 103759 / LMG 18044 / NCTC 12198 / R85-136P)</name>
    <name type="common">Campylobacter mustelae</name>
    <dbReference type="NCBI Taxonomy" id="679897"/>
    <lineage>
        <taxon>Bacteria</taxon>
        <taxon>Pseudomonadati</taxon>
        <taxon>Campylobacterota</taxon>
        <taxon>Epsilonproteobacteria</taxon>
        <taxon>Campylobacterales</taxon>
        <taxon>Helicobacteraceae</taxon>
        <taxon>Helicobacter</taxon>
    </lineage>
</organism>
<name>D3UHX8_HELM1</name>
<dbReference type="InterPro" id="IPR038670">
    <property type="entry name" value="HslJ-like_sf"/>
</dbReference>
<dbReference type="Pfam" id="PF03724">
    <property type="entry name" value="META"/>
    <property type="match status" value="1"/>
</dbReference>
<dbReference type="InterPro" id="IPR053147">
    <property type="entry name" value="Hsp_HslJ-like"/>
</dbReference>
<protein>
    <submittedName>
        <fullName evidence="2">Putative secreted protein</fullName>
    </submittedName>
</protein>
<evidence type="ECO:0000313" key="3">
    <source>
        <dbReference type="Proteomes" id="UP000001522"/>
    </source>
</evidence>
<sequence length="186" mass="21151">MLKFFSLIVVFVLSGCGLLDLFKGSFSGNNWEIEKIVIQGKSYDGLRGMKDHALKLLSTKDEVKDDAQNNQDPLASMDGNQEMSPEDLQELAQKDNVSSLRFDTKQNRIYGDAGCNNFSADYSWKDADDIEIYEINITRRICNPPSLMDFELLFAQNLKGLFFVEKKGKTAMILRNKDVQIYLKSL</sequence>
<gene>
    <name evidence="2" type="ordered locus">HMU08440</name>
</gene>
<evidence type="ECO:0000313" key="2">
    <source>
        <dbReference type="EMBL" id="CBG40101.1"/>
    </source>
</evidence>
<dbReference type="STRING" id="679897.HMU08440"/>
<dbReference type="Proteomes" id="UP000001522">
    <property type="component" value="Chromosome"/>
</dbReference>
<dbReference type="PROSITE" id="PS51257">
    <property type="entry name" value="PROKAR_LIPOPROTEIN"/>
    <property type="match status" value="1"/>
</dbReference>
<dbReference type="RefSeq" id="WP_013023175.1">
    <property type="nucleotide sequence ID" value="NC_013949.1"/>
</dbReference>
<dbReference type="InterPro" id="IPR005184">
    <property type="entry name" value="DUF306_Meta_HslJ"/>
</dbReference>
<accession>D3UHX8</accession>
<dbReference type="HOGENOM" id="CLU_098600_0_0_7"/>
<dbReference type="eggNOG" id="COG3187">
    <property type="taxonomic scope" value="Bacteria"/>
</dbReference>
<dbReference type="PANTHER" id="PTHR35535">
    <property type="entry name" value="HEAT SHOCK PROTEIN HSLJ"/>
    <property type="match status" value="1"/>
</dbReference>
<feature type="domain" description="DUF306" evidence="1">
    <location>
        <begin position="92"/>
        <end position="179"/>
    </location>
</feature>
<dbReference type="AlphaFoldDB" id="D3UHX8"/>
<reference evidence="2 3" key="1">
    <citation type="journal article" date="2010" name="BMC Genomics">
        <title>Comparative genomics and proteomics of Helicobacter mustelae, an ulcerogenic and carcinogenic gastric pathogen.</title>
        <authorList>
            <person name="O'Toole P.W."/>
            <person name="Snelling W.J."/>
            <person name="Canchaya C."/>
            <person name="Forde B.M."/>
            <person name="Hardie K.R."/>
            <person name="Josenhans C."/>
            <person name="Graham R.L.J."/>
            <person name="McMullan G."/>
            <person name="Parkhill J."/>
            <person name="Belda E."/>
            <person name="Bentley S.D."/>
        </authorList>
    </citation>
    <scope>NUCLEOTIDE SEQUENCE [LARGE SCALE GENOMIC DNA]</scope>
    <source>
        <strain evidence="3">ATCC 43772 / LMG 18044 / NCTC 12198 / 12198</strain>
    </source>
</reference>
<dbReference type="PANTHER" id="PTHR35535:SF1">
    <property type="entry name" value="HEAT SHOCK PROTEIN HSLJ"/>
    <property type="match status" value="1"/>
</dbReference>
<keyword evidence="3" id="KW-1185">Reference proteome</keyword>
<proteinExistence type="predicted"/>